<dbReference type="SUPFAM" id="SSF49313">
    <property type="entry name" value="Cadherin-like"/>
    <property type="match status" value="3"/>
</dbReference>
<keyword evidence="11" id="KW-1185">Reference proteome</keyword>
<proteinExistence type="predicted"/>
<feature type="region of interest" description="Disordered" evidence="8">
    <location>
        <begin position="357"/>
        <end position="391"/>
    </location>
</feature>
<dbReference type="CDD" id="cd11304">
    <property type="entry name" value="Cadherin_repeat"/>
    <property type="match status" value="4"/>
</dbReference>
<dbReference type="PANTHER" id="PTHR24026">
    <property type="entry name" value="FAT ATYPICAL CADHERIN-RELATED"/>
    <property type="match status" value="1"/>
</dbReference>
<dbReference type="InterPro" id="IPR002126">
    <property type="entry name" value="Cadherin-like_dom"/>
</dbReference>
<gene>
    <name evidence="10" type="ORF">ASIM_LOCUS2545</name>
</gene>
<feature type="domain" description="Cadherin" evidence="9">
    <location>
        <begin position="56"/>
        <end position="179"/>
    </location>
</feature>
<reference evidence="10 11" key="2">
    <citation type="submission" date="2018-11" db="EMBL/GenBank/DDBJ databases">
        <authorList>
            <consortium name="Pathogen Informatics"/>
        </authorList>
    </citation>
    <scope>NUCLEOTIDE SEQUENCE [LARGE SCALE GENOMIC DNA]</scope>
</reference>
<dbReference type="PANTHER" id="PTHR24026:SF126">
    <property type="entry name" value="PROTOCADHERIN FAT 4"/>
    <property type="match status" value="1"/>
</dbReference>
<evidence type="ECO:0000256" key="6">
    <source>
        <dbReference type="ARBA" id="ARBA00023136"/>
    </source>
</evidence>
<accession>A0A0M3J562</accession>
<dbReference type="WBParaSite" id="ASIM_0000269101-mRNA-1">
    <property type="protein sequence ID" value="ASIM_0000269101-mRNA-1"/>
    <property type="gene ID" value="ASIM_0000269101"/>
</dbReference>
<keyword evidence="5" id="KW-1133">Transmembrane helix</keyword>
<dbReference type="GO" id="GO:0005509">
    <property type="term" value="F:calcium ion binding"/>
    <property type="evidence" value="ECO:0007669"/>
    <property type="project" value="UniProtKB-UniRule"/>
</dbReference>
<evidence type="ECO:0000256" key="4">
    <source>
        <dbReference type="ARBA" id="ARBA00022837"/>
    </source>
</evidence>
<dbReference type="InterPro" id="IPR015919">
    <property type="entry name" value="Cadherin-like_sf"/>
</dbReference>
<evidence type="ECO:0000313" key="11">
    <source>
        <dbReference type="Proteomes" id="UP000267096"/>
    </source>
</evidence>
<dbReference type="GO" id="GO:0007156">
    <property type="term" value="P:homophilic cell adhesion via plasma membrane adhesion molecules"/>
    <property type="evidence" value="ECO:0007669"/>
    <property type="project" value="InterPro"/>
</dbReference>
<dbReference type="GO" id="GO:0005886">
    <property type="term" value="C:plasma membrane"/>
    <property type="evidence" value="ECO:0007669"/>
    <property type="project" value="UniProtKB-SubCell"/>
</dbReference>
<evidence type="ECO:0000256" key="2">
    <source>
        <dbReference type="ARBA" id="ARBA00022692"/>
    </source>
</evidence>
<evidence type="ECO:0000256" key="8">
    <source>
        <dbReference type="SAM" id="MobiDB-lite"/>
    </source>
</evidence>
<keyword evidence="2" id="KW-0812">Transmembrane</keyword>
<evidence type="ECO:0000313" key="10">
    <source>
        <dbReference type="EMBL" id="VDK20133.1"/>
    </source>
</evidence>
<dbReference type="SMART" id="SM00112">
    <property type="entry name" value="CA"/>
    <property type="match status" value="3"/>
</dbReference>
<evidence type="ECO:0000259" key="9">
    <source>
        <dbReference type="PROSITE" id="PS50268"/>
    </source>
</evidence>
<sequence length="512" mass="56953">SGTELWGPENRENPLFANFSRWSVAAQRRTVVSSALSTANCVLSSKWDINDNAPECPEQMTFYVAENLPPYSVVGVLNGLDRDAGLNGTVFYDAQMQMQINEDATSRSAIGSIRSDHQSASSKFEIDRNTGVIRTRVWLDRELQASYKWRVRLTDGGGLERECLVTIRVEDRNDQAPEFSERFYHFEVSDLRKHEIGHLVARDGDDLASGNGQVRYYLHESATTLSRRSQTRHFKVNPVTGELRHDGRLQYGQIYNLSVLARDQPKNPAEKPLSSQISLVFVNVSGTHQELFTSQMCTPVFVSFPDKPLKIRESWPIGAVLASVQATLPSTCPESFRRNGDTMIRYSLSVVVDEAHQSQGGLEGGPGGRQTPSNPRKPGNSLENIRQKSSRGEARIAEGGLFWIDAEDGDIRLVGRLQAHRSQKYLIKVMVQVVTAAGGNLVGGNASILVELNVEDVNDHAPVIETEQIHIKENNEPGQVCGLIRVRDDDLGENGRVQLRILHQLPETSGHF</sequence>
<evidence type="ECO:0000256" key="1">
    <source>
        <dbReference type="ARBA" id="ARBA00004370"/>
    </source>
</evidence>
<keyword evidence="4 7" id="KW-0106">Calcium</keyword>
<dbReference type="AlphaFoldDB" id="A0A0M3J562"/>
<dbReference type="OrthoDB" id="6252479at2759"/>
<name>A0A0M3J562_ANISI</name>
<evidence type="ECO:0000256" key="5">
    <source>
        <dbReference type="ARBA" id="ARBA00022989"/>
    </source>
</evidence>
<reference evidence="12" key="1">
    <citation type="submission" date="2017-02" db="UniProtKB">
        <authorList>
            <consortium name="WormBaseParasite"/>
        </authorList>
    </citation>
    <scope>IDENTIFICATION</scope>
</reference>
<evidence type="ECO:0000256" key="3">
    <source>
        <dbReference type="ARBA" id="ARBA00022737"/>
    </source>
</evidence>
<evidence type="ECO:0000313" key="12">
    <source>
        <dbReference type="WBParaSite" id="ASIM_0000269101-mRNA-1"/>
    </source>
</evidence>
<keyword evidence="3" id="KW-0677">Repeat</keyword>
<protein>
    <submittedName>
        <fullName evidence="12">Cadherin-3 (inferred by orthology to a C. elegans protein)</fullName>
    </submittedName>
</protein>
<evidence type="ECO:0000256" key="7">
    <source>
        <dbReference type="PROSITE-ProRule" id="PRU00043"/>
    </source>
</evidence>
<feature type="domain" description="Cadherin" evidence="9">
    <location>
        <begin position="303"/>
        <end position="464"/>
    </location>
</feature>
<dbReference type="PRINTS" id="PR00205">
    <property type="entry name" value="CADHERIN"/>
</dbReference>
<dbReference type="Gene3D" id="2.60.40.60">
    <property type="entry name" value="Cadherins"/>
    <property type="match status" value="4"/>
</dbReference>
<dbReference type="PROSITE" id="PS50268">
    <property type="entry name" value="CADHERIN_2"/>
    <property type="match status" value="3"/>
</dbReference>
<dbReference type="PROSITE" id="PS00232">
    <property type="entry name" value="CADHERIN_1"/>
    <property type="match status" value="1"/>
</dbReference>
<keyword evidence="6" id="KW-0472">Membrane</keyword>
<dbReference type="Proteomes" id="UP000267096">
    <property type="component" value="Unassembled WGS sequence"/>
</dbReference>
<dbReference type="Pfam" id="PF00028">
    <property type="entry name" value="Cadherin"/>
    <property type="match status" value="2"/>
</dbReference>
<organism evidence="12">
    <name type="scientific">Anisakis simplex</name>
    <name type="common">Herring worm</name>
    <dbReference type="NCBI Taxonomy" id="6269"/>
    <lineage>
        <taxon>Eukaryota</taxon>
        <taxon>Metazoa</taxon>
        <taxon>Ecdysozoa</taxon>
        <taxon>Nematoda</taxon>
        <taxon>Chromadorea</taxon>
        <taxon>Rhabditida</taxon>
        <taxon>Spirurina</taxon>
        <taxon>Ascaridomorpha</taxon>
        <taxon>Ascaridoidea</taxon>
        <taxon>Anisakidae</taxon>
        <taxon>Anisakis</taxon>
        <taxon>Anisakis simplex complex</taxon>
    </lineage>
</organism>
<feature type="domain" description="Cadherin" evidence="9">
    <location>
        <begin position="196"/>
        <end position="301"/>
    </location>
</feature>
<dbReference type="InterPro" id="IPR020894">
    <property type="entry name" value="Cadherin_CS"/>
</dbReference>
<comment type="subcellular location">
    <subcellularLocation>
        <location evidence="1">Membrane</location>
    </subcellularLocation>
</comment>
<dbReference type="EMBL" id="UYRR01003461">
    <property type="protein sequence ID" value="VDK20133.1"/>
    <property type="molecule type" value="Genomic_DNA"/>
</dbReference>